<evidence type="ECO:0000259" key="5">
    <source>
        <dbReference type="PROSITE" id="PS51050"/>
    </source>
</evidence>
<evidence type="ECO:0000256" key="4">
    <source>
        <dbReference type="SAM" id="MobiDB-lite"/>
    </source>
</evidence>
<keyword evidence="3" id="KW-0862">Zinc</keyword>
<dbReference type="AlphaFoldDB" id="A0A7J6TQ83"/>
<dbReference type="GO" id="GO:0008270">
    <property type="term" value="F:zinc ion binding"/>
    <property type="evidence" value="ECO:0007669"/>
    <property type="project" value="UniProtKB-KW"/>
</dbReference>
<feature type="region of interest" description="Disordered" evidence="4">
    <location>
        <begin position="356"/>
        <end position="384"/>
    </location>
</feature>
<name>A0A7J6TQ83_PEROL</name>
<keyword evidence="2" id="KW-0863">Zinc-finger</keyword>
<sequence length="384" mass="43269">MSSSSSSRASFDYPAGGMMSTVVNSGGRHVASSSWLQIPVIIIDDTESERTEIQSSPVNENDEMPRVSIAPVSLGREVPRGSCTTVDEEEFPRRCSAVAEESGRTRADAVLERDVEDEDWAPVRWPDICEPSPARRRRLLDRLISDLEAAWSPALCLRPRTHALSQSEMERVGRCLGELIRQKGPARILDLRHCTPRDKKDFLVSLLAGSLFNADPDDTGQFKMFRRVIGQLAGECPAFAARLCYKTTVLSDYQRGSTITASRSRGHRSDGTAAKEHYRYERSWWAQCSRCRKYRRVPSHVGRHYESGKGPVLAGEFHCGTLQVRVVGTKASWRRVTCEDSPDELVTGEVELSRSRVRRGGKAFEKKARKRKRKSHSYRKRKSI</sequence>
<dbReference type="InterPro" id="IPR011124">
    <property type="entry name" value="Znf_CW"/>
</dbReference>
<gene>
    <name evidence="6" type="primary">AP3M2_11</name>
    <name evidence="6" type="ORF">FOZ62_026167</name>
</gene>
<comment type="caution">
    <text evidence="6">The sequence shown here is derived from an EMBL/GenBank/DDBJ whole genome shotgun (WGS) entry which is preliminary data.</text>
</comment>
<organism evidence="6 7">
    <name type="scientific">Perkinsus olseni</name>
    <name type="common">Perkinsus atlanticus</name>
    <dbReference type="NCBI Taxonomy" id="32597"/>
    <lineage>
        <taxon>Eukaryota</taxon>
        <taxon>Sar</taxon>
        <taxon>Alveolata</taxon>
        <taxon>Perkinsozoa</taxon>
        <taxon>Perkinsea</taxon>
        <taxon>Perkinsida</taxon>
        <taxon>Perkinsidae</taxon>
        <taxon>Perkinsus</taxon>
    </lineage>
</organism>
<dbReference type="PROSITE" id="PS51050">
    <property type="entry name" value="ZF_CW"/>
    <property type="match status" value="1"/>
</dbReference>
<accession>A0A7J6TQ83</accession>
<protein>
    <submittedName>
        <fullName evidence="6">AP-3 complex subunit mu-2</fullName>
    </submittedName>
</protein>
<evidence type="ECO:0000256" key="3">
    <source>
        <dbReference type="ARBA" id="ARBA00022833"/>
    </source>
</evidence>
<dbReference type="EMBL" id="JABANM010006062">
    <property type="protein sequence ID" value="KAF4746520.1"/>
    <property type="molecule type" value="Genomic_DNA"/>
</dbReference>
<proteinExistence type="predicted"/>
<evidence type="ECO:0000256" key="1">
    <source>
        <dbReference type="ARBA" id="ARBA00022723"/>
    </source>
</evidence>
<feature type="domain" description="CW-type" evidence="5">
    <location>
        <begin position="279"/>
        <end position="346"/>
    </location>
</feature>
<keyword evidence="1" id="KW-0479">Metal-binding</keyword>
<evidence type="ECO:0000313" key="6">
    <source>
        <dbReference type="EMBL" id="KAF4746520.1"/>
    </source>
</evidence>
<reference evidence="6 7" key="1">
    <citation type="submission" date="2020-04" db="EMBL/GenBank/DDBJ databases">
        <title>Perkinsus olseni comparative genomics.</title>
        <authorList>
            <person name="Bogema D.R."/>
        </authorList>
    </citation>
    <scope>NUCLEOTIDE SEQUENCE [LARGE SCALE GENOMIC DNA]</scope>
    <source>
        <strain evidence="6">ATCC PRA-205</strain>
    </source>
</reference>
<dbReference type="Proteomes" id="UP000574390">
    <property type="component" value="Unassembled WGS sequence"/>
</dbReference>
<evidence type="ECO:0000256" key="2">
    <source>
        <dbReference type="ARBA" id="ARBA00022771"/>
    </source>
</evidence>
<evidence type="ECO:0000313" key="7">
    <source>
        <dbReference type="Proteomes" id="UP000574390"/>
    </source>
</evidence>